<name>M6VFU0_9LEPT</name>
<protein>
    <submittedName>
        <fullName evidence="1">Uncharacterized protein</fullName>
    </submittedName>
</protein>
<proteinExistence type="predicted"/>
<dbReference type="EMBL" id="AKWD02000033">
    <property type="protein sequence ID" value="EMO53911.1"/>
    <property type="molecule type" value="Genomic_DNA"/>
</dbReference>
<dbReference type="AlphaFoldDB" id="M6VFU0"/>
<evidence type="ECO:0000313" key="2">
    <source>
        <dbReference type="Proteomes" id="UP000012112"/>
    </source>
</evidence>
<organism evidence="1 2">
    <name type="scientific">Leptospira noguchii</name>
    <dbReference type="NCBI Taxonomy" id="28182"/>
    <lineage>
        <taxon>Bacteria</taxon>
        <taxon>Pseudomonadati</taxon>
        <taxon>Spirochaetota</taxon>
        <taxon>Spirochaetia</taxon>
        <taxon>Leptospirales</taxon>
        <taxon>Leptospiraceae</taxon>
        <taxon>Leptospira</taxon>
    </lineage>
</organism>
<gene>
    <name evidence="1" type="ORF">LEP1GSC172_3327</name>
</gene>
<dbReference type="Proteomes" id="UP000012112">
    <property type="component" value="Unassembled WGS sequence"/>
</dbReference>
<accession>M6VFU0</accession>
<comment type="caution">
    <text evidence="1">The sequence shown here is derived from an EMBL/GenBank/DDBJ whole genome shotgun (WGS) entry which is preliminary data.</text>
</comment>
<sequence>MSSDVLRFDLMYIDLGFKNKQQYEKYKKKFQELPYLTIAIFRDGSREHLEAIKGIVVSGVRKNNLGYSKLSPMTLNIRKSLNQNSKPTSPFVGDKKMLDSLEIVPDGKAFMLRPNSGFAVSKSKFGKISRISWRRVWRIQEWGAVIPVTEKMRNYFSAIGIFLKNTTVQLVIPARRPFQRAYNRYIRSQIRQEINKAMINRLKQLMRPTK</sequence>
<reference evidence="1 2" key="1">
    <citation type="submission" date="2013-01" db="EMBL/GenBank/DDBJ databases">
        <authorList>
            <person name="Harkins D.M."/>
            <person name="Durkin A.S."/>
            <person name="Brinkac L.M."/>
            <person name="Haft D.H."/>
            <person name="Selengut J.D."/>
            <person name="Sanka R."/>
            <person name="DePew J."/>
            <person name="Purushe J."/>
            <person name="Matthias M.A."/>
            <person name="Vinetz J.M."/>
            <person name="Sutton G.G."/>
            <person name="Nierman W.C."/>
            <person name="Fouts D.E."/>
        </authorList>
    </citation>
    <scope>NUCLEOTIDE SEQUENCE [LARGE SCALE GENOMIC DNA]</scope>
    <source>
        <strain evidence="1 2">HAI1536</strain>
    </source>
</reference>
<evidence type="ECO:0000313" key="1">
    <source>
        <dbReference type="EMBL" id="EMO53911.1"/>
    </source>
</evidence>